<dbReference type="Proteomes" id="UP000177177">
    <property type="component" value="Unassembled WGS sequence"/>
</dbReference>
<evidence type="ECO:0000259" key="1">
    <source>
        <dbReference type="Pfam" id="PF15919"/>
    </source>
</evidence>
<evidence type="ECO:0000313" key="3">
    <source>
        <dbReference type="Proteomes" id="UP000177177"/>
    </source>
</evidence>
<organism evidence="2 3">
    <name type="scientific">Candidatus Sungbacteria bacterium RIFCSPHIGHO2_02_FULL_53_17</name>
    <dbReference type="NCBI Taxonomy" id="1802275"/>
    <lineage>
        <taxon>Bacteria</taxon>
        <taxon>Candidatus Sungiibacteriota</taxon>
    </lineage>
</organism>
<comment type="caution">
    <text evidence="2">The sequence shown here is derived from an EMBL/GenBank/DDBJ whole genome shotgun (WGS) entry which is preliminary data.</text>
</comment>
<sequence>MGKTFVYQVTIEQDDDRYHAEIPALPGCYSWGHTYEEALKNIHEAAELWMETLTEDGEPIPEEDPRVLRQAPITLSIVL</sequence>
<dbReference type="EMBL" id="MHQN01000028">
    <property type="protein sequence ID" value="OHA02911.1"/>
    <property type="molecule type" value="Genomic_DNA"/>
</dbReference>
<dbReference type="Pfam" id="PF15919">
    <property type="entry name" value="HicB_lk_antitox"/>
    <property type="match status" value="1"/>
</dbReference>
<dbReference type="InterPro" id="IPR035069">
    <property type="entry name" value="TTHA1013/TTHA0281-like"/>
</dbReference>
<protein>
    <recommendedName>
        <fullName evidence="1">HicB-like antitoxin of toxin-antitoxin system domain-containing protein</fullName>
    </recommendedName>
</protein>
<proteinExistence type="predicted"/>
<reference evidence="2 3" key="1">
    <citation type="journal article" date="2016" name="Nat. Commun.">
        <title>Thousands of microbial genomes shed light on interconnected biogeochemical processes in an aquifer system.</title>
        <authorList>
            <person name="Anantharaman K."/>
            <person name="Brown C.T."/>
            <person name="Hug L.A."/>
            <person name="Sharon I."/>
            <person name="Castelle C.J."/>
            <person name="Probst A.J."/>
            <person name="Thomas B.C."/>
            <person name="Singh A."/>
            <person name="Wilkins M.J."/>
            <person name="Karaoz U."/>
            <person name="Brodie E.L."/>
            <person name="Williams K.H."/>
            <person name="Hubbard S.S."/>
            <person name="Banfield J.F."/>
        </authorList>
    </citation>
    <scope>NUCLEOTIDE SEQUENCE [LARGE SCALE GENOMIC DNA]</scope>
</reference>
<evidence type="ECO:0000313" key="2">
    <source>
        <dbReference type="EMBL" id="OHA02911.1"/>
    </source>
</evidence>
<dbReference type="InterPro" id="IPR031807">
    <property type="entry name" value="HicB-like"/>
</dbReference>
<dbReference type="PANTHER" id="PTHR34504">
    <property type="entry name" value="ANTITOXIN HICB"/>
    <property type="match status" value="1"/>
</dbReference>
<dbReference type="AlphaFoldDB" id="A0A1G2KWR3"/>
<gene>
    <name evidence="2" type="ORF">A3C92_01550</name>
</gene>
<dbReference type="Gene3D" id="3.30.160.250">
    <property type="match status" value="1"/>
</dbReference>
<feature type="domain" description="HicB-like antitoxin of toxin-antitoxin system" evidence="1">
    <location>
        <begin position="7"/>
        <end position="63"/>
    </location>
</feature>
<dbReference type="SUPFAM" id="SSF143100">
    <property type="entry name" value="TTHA1013/TTHA0281-like"/>
    <property type="match status" value="1"/>
</dbReference>
<name>A0A1G2KWR3_9BACT</name>
<accession>A0A1G2KWR3</accession>
<dbReference type="InterPro" id="IPR051404">
    <property type="entry name" value="TA_system_antitoxin"/>
</dbReference>
<dbReference type="PANTHER" id="PTHR34504:SF2">
    <property type="entry name" value="UPF0150 PROTEIN SSL0259"/>
    <property type="match status" value="1"/>
</dbReference>